<keyword evidence="6 8" id="KW-1133">Transmembrane helix</keyword>
<dbReference type="GO" id="GO:0140359">
    <property type="term" value="F:ABC-type transporter activity"/>
    <property type="evidence" value="ECO:0007669"/>
    <property type="project" value="InterPro"/>
</dbReference>
<evidence type="ECO:0000256" key="8">
    <source>
        <dbReference type="SAM" id="Phobius"/>
    </source>
</evidence>
<feature type="transmembrane region" description="Helical" evidence="8">
    <location>
        <begin position="428"/>
        <end position="449"/>
    </location>
</feature>
<dbReference type="Pfam" id="PF00005">
    <property type="entry name" value="ABC_tran"/>
    <property type="match status" value="2"/>
</dbReference>
<feature type="transmembrane region" description="Helical" evidence="8">
    <location>
        <begin position="75"/>
        <end position="95"/>
    </location>
</feature>
<dbReference type="FunFam" id="1.20.1560.10:FF:000081">
    <property type="entry name" value="Protein CBG24505"/>
    <property type="match status" value="1"/>
</dbReference>
<protein>
    <submittedName>
        <fullName evidence="14">ABC transmembrane type-1 domain-containing protein</fullName>
    </submittedName>
</protein>
<reference evidence="11 13" key="2">
    <citation type="submission" date="2018-11" db="EMBL/GenBank/DDBJ databases">
        <authorList>
            <consortium name="Pathogen Informatics"/>
        </authorList>
    </citation>
    <scope>NUCLEOTIDE SEQUENCE [LARGE SCALE GENOMIC DNA]</scope>
</reference>
<gene>
    <name evidence="11" type="ORF">DME_LOCUS5363</name>
</gene>
<feature type="transmembrane region" description="Helical" evidence="8">
    <location>
        <begin position="115"/>
        <end position="134"/>
    </location>
</feature>
<feature type="domain" description="ABC transmembrane type-1" evidence="10">
    <location>
        <begin position="286"/>
        <end position="570"/>
    </location>
</feature>
<dbReference type="GO" id="GO:0016887">
    <property type="term" value="F:ATP hydrolysis activity"/>
    <property type="evidence" value="ECO:0007669"/>
    <property type="project" value="InterPro"/>
</dbReference>
<evidence type="ECO:0000259" key="9">
    <source>
        <dbReference type="PROSITE" id="PS50893"/>
    </source>
</evidence>
<dbReference type="InterPro" id="IPR003439">
    <property type="entry name" value="ABC_transporter-like_ATP-bd"/>
</dbReference>
<evidence type="ECO:0000256" key="3">
    <source>
        <dbReference type="ARBA" id="ARBA00022692"/>
    </source>
</evidence>
<dbReference type="InterPro" id="IPR017871">
    <property type="entry name" value="ABC_transporter-like_CS"/>
</dbReference>
<comment type="subcellular location">
    <subcellularLocation>
        <location evidence="1">Membrane</location>
    </subcellularLocation>
</comment>
<dbReference type="Gene3D" id="1.20.1560.10">
    <property type="entry name" value="ABC transporter type 1, transmembrane domain"/>
    <property type="match status" value="1"/>
</dbReference>
<dbReference type="STRING" id="318479.A0A158Q2X0"/>
<dbReference type="InterPro" id="IPR011527">
    <property type="entry name" value="ABC1_TM_dom"/>
</dbReference>
<dbReference type="EMBL" id="UYYG01001152">
    <property type="protein sequence ID" value="VDN55390.1"/>
    <property type="molecule type" value="Genomic_DNA"/>
</dbReference>
<dbReference type="Pfam" id="PF00664">
    <property type="entry name" value="ABC_membrane"/>
    <property type="match status" value="1"/>
</dbReference>
<evidence type="ECO:0000256" key="7">
    <source>
        <dbReference type="ARBA" id="ARBA00023136"/>
    </source>
</evidence>
<keyword evidence="3 8" id="KW-0812">Transmembrane</keyword>
<dbReference type="PROSITE" id="PS00211">
    <property type="entry name" value="ABC_TRANSPORTER_1"/>
    <property type="match status" value="1"/>
</dbReference>
<dbReference type="SUPFAM" id="SSF90123">
    <property type="entry name" value="ABC transporter transmembrane region"/>
    <property type="match status" value="1"/>
</dbReference>
<evidence type="ECO:0000313" key="12">
    <source>
        <dbReference type="Proteomes" id="UP000038040"/>
    </source>
</evidence>
<evidence type="ECO:0000313" key="11">
    <source>
        <dbReference type="EMBL" id="VDN55390.1"/>
    </source>
</evidence>
<feature type="transmembrane region" description="Helical" evidence="8">
    <location>
        <begin position="273"/>
        <end position="294"/>
    </location>
</feature>
<dbReference type="PANTHER" id="PTHR24223:SF434">
    <property type="entry name" value="MULTIDRUG RESISTANCE PROTEIN MRP-7"/>
    <property type="match status" value="1"/>
</dbReference>
<dbReference type="InterPro" id="IPR027417">
    <property type="entry name" value="P-loop_NTPase"/>
</dbReference>
<dbReference type="Proteomes" id="UP000038040">
    <property type="component" value="Unplaced"/>
</dbReference>
<evidence type="ECO:0000256" key="5">
    <source>
        <dbReference type="ARBA" id="ARBA00022840"/>
    </source>
</evidence>
<dbReference type="InterPro" id="IPR050173">
    <property type="entry name" value="ABC_transporter_C-like"/>
</dbReference>
<sequence length="779" mass="88171">MKWFDKEYLETIFIRNIQIFKLLERQLSDAFIDNLPPTPMEKTGYAGIAKVCLGEFWAGNHTEFPDASKCFQNSVLSLVPCAVLIGLIATTLTMLIKSIKDSHSEENDISPMSFIHLPVQLITMLCIGFCMLRAKSCGMIKPKFYMIVKKSPELDSSFLNRIVLWWFNPLLLLGYRKDLEINDLFELNEGSTSSHLARKWQQLWLPVFENYLAKKQLIESSLNNPVDPPKSKFRISIQNKSLSSRMKDIFRSRSGQHNFEEASKKHRSEPPSIVWLLFVMFKYEFLTATGAKVFSDVLQFTGPFLLSELLRFISTSNVTIWKGVGLAVALFVCSQLRSLFLNHYFYLMFRTSLKVQSTLTAAIYRKVHTLKLSNSARKNKTVGEIINLMAIDIERFQMITPQIQQLWSCPFQIALALFYLFYVLGPSAIGGIAVMILFVPLNIYGSVIVKRWQVKQVELKDERAKMCSEVLNGIKIIKLYAWEPPMERTIENIRHNELKFLQKFGFARAVVDTFNTASPFLVAILTFTLFTLSSENNILTPQVAFVSLTLLNQLRSPMTMVALLIQQMVQAIVANKRLKEFLIADEIDPKSVERLPAEEKGNAIEIENYIYTWDKMDTTATKSVDINLIVPVGEIIAIVGRVGSGKSSLLYSLLGELDKLNGRVTLKGKIAYVIEACALTEDITMLPNGDSTEIGEKGINLSGGQKARVSLARAVYQNCDIYLLDDPLSAVDSHVGKHIYDKVIGPNGLLRNKTRIFVTHNLTYLKTMNVIAVIKGQIL</sequence>
<keyword evidence="4" id="KW-0547">Nucleotide-binding</keyword>
<evidence type="ECO:0000313" key="14">
    <source>
        <dbReference type="WBParaSite" id="DME_0000100301-mRNA-1"/>
    </source>
</evidence>
<evidence type="ECO:0000256" key="2">
    <source>
        <dbReference type="ARBA" id="ARBA00022448"/>
    </source>
</evidence>
<dbReference type="PROSITE" id="PS50929">
    <property type="entry name" value="ABC_TM1F"/>
    <property type="match status" value="1"/>
</dbReference>
<proteinExistence type="predicted"/>
<reference evidence="14" key="1">
    <citation type="submission" date="2016-04" db="UniProtKB">
        <authorList>
            <consortium name="WormBaseParasite"/>
        </authorList>
    </citation>
    <scope>IDENTIFICATION</scope>
</reference>
<dbReference type="InterPro" id="IPR003593">
    <property type="entry name" value="AAA+_ATPase"/>
</dbReference>
<dbReference type="GO" id="GO:0005524">
    <property type="term" value="F:ATP binding"/>
    <property type="evidence" value="ECO:0007669"/>
    <property type="project" value="UniProtKB-KW"/>
</dbReference>
<feature type="domain" description="ABC transporter" evidence="9">
    <location>
        <begin position="604"/>
        <end position="778"/>
    </location>
</feature>
<dbReference type="GO" id="GO:0016020">
    <property type="term" value="C:membrane"/>
    <property type="evidence" value="ECO:0007669"/>
    <property type="project" value="UniProtKB-SubCell"/>
</dbReference>
<organism evidence="12 14">
    <name type="scientific">Dracunculus medinensis</name>
    <name type="common">Guinea worm</name>
    <dbReference type="NCBI Taxonomy" id="318479"/>
    <lineage>
        <taxon>Eukaryota</taxon>
        <taxon>Metazoa</taxon>
        <taxon>Ecdysozoa</taxon>
        <taxon>Nematoda</taxon>
        <taxon>Chromadorea</taxon>
        <taxon>Rhabditida</taxon>
        <taxon>Spirurina</taxon>
        <taxon>Dracunculoidea</taxon>
        <taxon>Dracunculidae</taxon>
        <taxon>Dracunculus</taxon>
    </lineage>
</organism>
<dbReference type="Gene3D" id="3.40.50.300">
    <property type="entry name" value="P-loop containing nucleotide triphosphate hydrolases"/>
    <property type="match status" value="2"/>
</dbReference>
<dbReference type="PROSITE" id="PS50893">
    <property type="entry name" value="ABC_TRANSPORTER_2"/>
    <property type="match status" value="1"/>
</dbReference>
<evidence type="ECO:0000259" key="10">
    <source>
        <dbReference type="PROSITE" id="PS50929"/>
    </source>
</evidence>
<evidence type="ECO:0000256" key="1">
    <source>
        <dbReference type="ARBA" id="ARBA00004370"/>
    </source>
</evidence>
<dbReference type="PANTHER" id="PTHR24223">
    <property type="entry name" value="ATP-BINDING CASSETTE SUB-FAMILY C"/>
    <property type="match status" value="1"/>
</dbReference>
<evidence type="ECO:0000313" key="13">
    <source>
        <dbReference type="Proteomes" id="UP000274756"/>
    </source>
</evidence>
<dbReference type="OrthoDB" id="6500128at2759"/>
<name>A0A158Q2X0_DRAME</name>
<dbReference type="SMART" id="SM00382">
    <property type="entry name" value="AAA"/>
    <property type="match status" value="1"/>
</dbReference>
<dbReference type="CDD" id="cd18595">
    <property type="entry name" value="ABC_6TM_MRP1_2_3_6_D1_like"/>
    <property type="match status" value="1"/>
</dbReference>
<feature type="transmembrane region" description="Helical" evidence="8">
    <location>
        <begin position="320"/>
        <end position="340"/>
    </location>
</feature>
<accession>A0A158Q2X0</accession>
<dbReference type="WBParaSite" id="DME_0000100301-mRNA-1">
    <property type="protein sequence ID" value="DME_0000100301-mRNA-1"/>
    <property type="gene ID" value="DME_0000100301"/>
</dbReference>
<keyword evidence="5" id="KW-0067">ATP-binding</keyword>
<dbReference type="CDD" id="cd03250">
    <property type="entry name" value="ABCC_MRP_domain1"/>
    <property type="match status" value="1"/>
</dbReference>
<dbReference type="SUPFAM" id="SSF52540">
    <property type="entry name" value="P-loop containing nucleoside triphosphate hydrolases"/>
    <property type="match status" value="1"/>
</dbReference>
<keyword evidence="7 8" id="KW-0472">Membrane</keyword>
<dbReference type="Proteomes" id="UP000274756">
    <property type="component" value="Unassembled WGS sequence"/>
</dbReference>
<evidence type="ECO:0000256" key="6">
    <source>
        <dbReference type="ARBA" id="ARBA00022989"/>
    </source>
</evidence>
<keyword evidence="2" id="KW-0813">Transport</keyword>
<dbReference type="InterPro" id="IPR036640">
    <property type="entry name" value="ABC1_TM_sf"/>
</dbReference>
<evidence type="ECO:0000256" key="4">
    <source>
        <dbReference type="ARBA" id="ARBA00022741"/>
    </source>
</evidence>
<keyword evidence="13" id="KW-1185">Reference proteome</keyword>
<dbReference type="AlphaFoldDB" id="A0A158Q2X0"/>